<dbReference type="AlphaFoldDB" id="A0A183TZF6"/>
<dbReference type="Proteomes" id="UP000050794">
    <property type="component" value="Unassembled WGS sequence"/>
</dbReference>
<organism evidence="2 3">
    <name type="scientific">Toxocara canis</name>
    <name type="common">Canine roundworm</name>
    <dbReference type="NCBI Taxonomy" id="6265"/>
    <lineage>
        <taxon>Eukaryota</taxon>
        <taxon>Metazoa</taxon>
        <taxon>Ecdysozoa</taxon>
        <taxon>Nematoda</taxon>
        <taxon>Chromadorea</taxon>
        <taxon>Rhabditida</taxon>
        <taxon>Spirurina</taxon>
        <taxon>Ascaridomorpha</taxon>
        <taxon>Ascaridoidea</taxon>
        <taxon>Toxocaridae</taxon>
        <taxon>Toxocara</taxon>
    </lineage>
</organism>
<dbReference type="EMBL" id="UYWY01001304">
    <property type="protein sequence ID" value="VDM26527.1"/>
    <property type="molecule type" value="Genomic_DNA"/>
</dbReference>
<sequence length="96" mass="10665">MKWDGAFQQIQEITGMTDGYENIDDYDARAMTDSANKSSTLEEGYVKVRQNSAHKRHEQLGKDVFAEAKHTQALTHINAAKNNGAATTCKWDTTTG</sequence>
<name>A0A183TZF6_TOXCA</name>
<dbReference type="WBParaSite" id="TCNE_0000162501-mRNA-1">
    <property type="protein sequence ID" value="TCNE_0000162501-mRNA-1"/>
    <property type="gene ID" value="TCNE_0000162501"/>
</dbReference>
<reference evidence="3" key="1">
    <citation type="submission" date="2016-06" db="UniProtKB">
        <authorList>
            <consortium name="WormBaseParasite"/>
        </authorList>
    </citation>
    <scope>IDENTIFICATION</scope>
</reference>
<evidence type="ECO:0000313" key="2">
    <source>
        <dbReference type="Proteomes" id="UP000050794"/>
    </source>
</evidence>
<gene>
    <name evidence="1" type="ORF">TCNE_LOCUS1627</name>
</gene>
<protein>
    <submittedName>
        <fullName evidence="3">Rhs family protein</fullName>
    </submittedName>
</protein>
<proteinExistence type="predicted"/>
<evidence type="ECO:0000313" key="3">
    <source>
        <dbReference type="WBParaSite" id="TCNE_0000162501-mRNA-1"/>
    </source>
</evidence>
<evidence type="ECO:0000313" key="1">
    <source>
        <dbReference type="EMBL" id="VDM26527.1"/>
    </source>
</evidence>
<accession>A0A183TZF6</accession>
<reference evidence="1 2" key="2">
    <citation type="submission" date="2018-11" db="EMBL/GenBank/DDBJ databases">
        <authorList>
            <consortium name="Pathogen Informatics"/>
        </authorList>
    </citation>
    <scope>NUCLEOTIDE SEQUENCE [LARGE SCALE GENOMIC DNA]</scope>
</reference>
<keyword evidence="2" id="KW-1185">Reference proteome</keyword>